<accession>A0A165M2L1</accession>
<feature type="transmembrane region" description="Helical" evidence="2">
    <location>
        <begin position="421"/>
        <end position="438"/>
    </location>
</feature>
<feature type="compositionally biased region" description="Acidic residues" evidence="1">
    <location>
        <begin position="88"/>
        <end position="101"/>
    </location>
</feature>
<feature type="compositionally biased region" description="Pro residues" evidence="1">
    <location>
        <begin position="39"/>
        <end position="48"/>
    </location>
</feature>
<dbReference type="AlphaFoldDB" id="A0A165M2L1"/>
<keyword evidence="2" id="KW-1133">Transmembrane helix</keyword>
<evidence type="ECO:0000256" key="1">
    <source>
        <dbReference type="SAM" id="MobiDB-lite"/>
    </source>
</evidence>
<sequence length="694" mass="77954">MDSGSQGASPRPFLPPPTHPSLRNAHLSPAAYAMRRVPPRPTPPPRPAPEISATVTASSSALDVRPVQSEPTTPGTLEHEPSGGTDPEGAEQEEKDEEELSEVQLRELYDDEEIERFLRLFSAYVREAKVAHPSENASQKGNGGEDFGQSSQSEHAQGVDIPGGDEDVESEEWVELDESRENVETPPPLPPRPSADRSLSEWIVMDYVLPLLPPQPSPPPAFTVRRLYLTAERLYLATIPVYGHLAKRLMRLATWEDKNTSLLYCAAYWFLWYQNFLLPALVLRITYSLIRRKLLPYPNLQELHEHRHDVERAKEFSATVAAQLVAAPTYDVQDAWRLAHDFYRSRKQKRAARDGGEAGNPVGDDNTDESDVKPEEHMPSKDVDSVETDIKRELLAAFSYIADLHERIKNTFLWRRPTSSLLYGVALFFAFLVTLLPARYLSKLLGLALGIVFWHVVPIVIAIPPSRRVKYPPLFNDVPTDADYAMELISQRVARGLDVKPKSRRPRPGSLPQEADRLSVGTIFGEGSVRSLESYESSRSGMWQKWANRMDTSKNIAKDAKNLLKDGQWKRPGNWLALNPLAAKVAMPGGSSEPRLQTYTFPAQYRMASGLITLTPDALFFTPLLSSTAKVAVPSDAISSIKRTSPMRGLNVCWMRHSNDGQDEERVEKFLWVGDRDELFARLVAWGGHRWMNV</sequence>
<protein>
    <submittedName>
        <fullName evidence="3">Uncharacterized protein</fullName>
    </submittedName>
</protein>
<keyword evidence="4" id="KW-1185">Reference proteome</keyword>
<feature type="region of interest" description="Disordered" evidence="1">
    <location>
        <begin position="1"/>
        <end position="109"/>
    </location>
</feature>
<feature type="transmembrane region" description="Helical" evidence="2">
    <location>
        <begin position="444"/>
        <end position="463"/>
    </location>
</feature>
<dbReference type="GO" id="GO:0006915">
    <property type="term" value="P:apoptotic process"/>
    <property type="evidence" value="ECO:0007669"/>
    <property type="project" value="InterPro"/>
</dbReference>
<evidence type="ECO:0000313" key="4">
    <source>
        <dbReference type="Proteomes" id="UP000076727"/>
    </source>
</evidence>
<dbReference type="InterPro" id="IPR021709">
    <property type="entry name" value="DUF3292"/>
</dbReference>
<reference evidence="3 4" key="1">
    <citation type="journal article" date="2016" name="Mol. Biol. Evol.">
        <title>Comparative Genomics of Early-Diverging Mushroom-Forming Fungi Provides Insights into the Origins of Lignocellulose Decay Capabilities.</title>
        <authorList>
            <person name="Nagy L.G."/>
            <person name="Riley R."/>
            <person name="Tritt A."/>
            <person name="Adam C."/>
            <person name="Daum C."/>
            <person name="Floudas D."/>
            <person name="Sun H."/>
            <person name="Yadav J.S."/>
            <person name="Pangilinan J."/>
            <person name="Larsson K.H."/>
            <person name="Matsuura K."/>
            <person name="Barry K."/>
            <person name="Labutti K."/>
            <person name="Kuo R."/>
            <person name="Ohm R.A."/>
            <person name="Bhattacharya S.S."/>
            <person name="Shirouzu T."/>
            <person name="Yoshinaga Y."/>
            <person name="Martin F.M."/>
            <person name="Grigoriev I.V."/>
            <person name="Hibbett D.S."/>
        </authorList>
    </citation>
    <scope>NUCLEOTIDE SEQUENCE [LARGE SCALE GENOMIC DNA]</scope>
    <source>
        <strain evidence="3 4">L-15889</strain>
    </source>
</reference>
<keyword evidence="2" id="KW-0812">Transmembrane</keyword>
<organism evidence="3 4">
    <name type="scientific">Daedalea quercina L-15889</name>
    <dbReference type="NCBI Taxonomy" id="1314783"/>
    <lineage>
        <taxon>Eukaryota</taxon>
        <taxon>Fungi</taxon>
        <taxon>Dikarya</taxon>
        <taxon>Basidiomycota</taxon>
        <taxon>Agaricomycotina</taxon>
        <taxon>Agaricomycetes</taxon>
        <taxon>Polyporales</taxon>
        <taxon>Fomitopsis</taxon>
    </lineage>
</organism>
<feature type="compositionally biased region" description="Basic and acidic residues" evidence="1">
    <location>
        <begin position="370"/>
        <end position="385"/>
    </location>
</feature>
<feature type="region of interest" description="Disordered" evidence="1">
    <location>
        <begin position="349"/>
        <end position="385"/>
    </location>
</feature>
<evidence type="ECO:0000313" key="3">
    <source>
        <dbReference type="EMBL" id="KZT65162.1"/>
    </source>
</evidence>
<dbReference type="OrthoDB" id="1708389at2759"/>
<dbReference type="Proteomes" id="UP000076727">
    <property type="component" value="Unassembled WGS sequence"/>
</dbReference>
<gene>
    <name evidence="3" type="ORF">DAEQUDRAFT_731786</name>
</gene>
<feature type="compositionally biased region" description="Acidic residues" evidence="1">
    <location>
        <begin position="163"/>
        <end position="176"/>
    </location>
</feature>
<dbReference type="EMBL" id="KV429111">
    <property type="protein sequence ID" value="KZT65162.1"/>
    <property type="molecule type" value="Genomic_DNA"/>
</dbReference>
<dbReference type="PANTHER" id="PTHR37402">
    <property type="entry name" value="GRAM DOMAIN-CONTAINING PROTEIN 4"/>
    <property type="match status" value="1"/>
</dbReference>
<name>A0A165M2L1_9APHY</name>
<keyword evidence="2" id="KW-0472">Membrane</keyword>
<dbReference type="Pfam" id="PF11696">
    <property type="entry name" value="DUF3292"/>
    <property type="match status" value="1"/>
</dbReference>
<evidence type="ECO:0000256" key="2">
    <source>
        <dbReference type="SAM" id="Phobius"/>
    </source>
</evidence>
<proteinExistence type="predicted"/>
<dbReference type="InterPro" id="IPR037847">
    <property type="entry name" value="GRAMDC4"/>
</dbReference>
<dbReference type="STRING" id="1314783.A0A165M2L1"/>
<dbReference type="PANTHER" id="PTHR37402:SF1">
    <property type="entry name" value="GRAM DOMAIN-CONTAINING PROTEIN 4"/>
    <property type="match status" value="1"/>
</dbReference>
<feature type="region of interest" description="Disordered" evidence="1">
    <location>
        <begin position="131"/>
        <end position="195"/>
    </location>
</feature>